<comment type="caution">
    <text evidence="4">The sequence shown here is derived from an EMBL/GenBank/DDBJ whole genome shotgun (WGS) entry which is preliminary data.</text>
</comment>
<dbReference type="InterPro" id="IPR050872">
    <property type="entry name" value="PPR_P_subfamily"/>
</dbReference>
<evidence type="ECO:0000313" key="5">
    <source>
        <dbReference type="Proteomes" id="UP001371456"/>
    </source>
</evidence>
<feature type="repeat" description="PPR" evidence="3">
    <location>
        <begin position="314"/>
        <end position="348"/>
    </location>
</feature>
<feature type="repeat" description="PPR" evidence="3">
    <location>
        <begin position="760"/>
        <end position="794"/>
    </location>
</feature>
<keyword evidence="2" id="KW-0677">Repeat</keyword>
<gene>
    <name evidence="4" type="ORF">RDI58_012939</name>
</gene>
<dbReference type="Proteomes" id="UP001371456">
    <property type="component" value="Unassembled WGS sequence"/>
</dbReference>
<evidence type="ECO:0000256" key="1">
    <source>
        <dbReference type="ARBA" id="ARBA00007626"/>
    </source>
</evidence>
<feature type="repeat" description="PPR" evidence="3">
    <location>
        <begin position="349"/>
        <end position="383"/>
    </location>
</feature>
<dbReference type="InterPro" id="IPR002885">
    <property type="entry name" value="PPR_rpt"/>
</dbReference>
<dbReference type="AlphaFoldDB" id="A0AAN8TJV8"/>
<dbReference type="SUPFAM" id="SSF81901">
    <property type="entry name" value="HCP-like"/>
    <property type="match status" value="1"/>
</dbReference>
<feature type="repeat" description="PPR" evidence="3">
    <location>
        <begin position="449"/>
        <end position="483"/>
    </location>
</feature>
<sequence>MIFSKISNIRPFSTFLLPANSQSLSLVSLLKSGFTPTTTHFNQFLLFLSKSKRFKLIIHLVKSNQFKGDSNTRRIFIQALVKEDKYDEAVQCLKEKNTQMEKRLFDSLIQPLCKRNPEKALSILQDCSVSDGVLLSSYTYSSLIYCLCSQGKMDEAIHVLHLMNNEKNKYPFDNFVCSCVISGFLSVGKAELAVKFFENAVSLGYLKPNVVTYTALLSAYCRLGRIDEVSDLVARMQIYGLELDVVFYSNWIYGYFREGAIEEALCKHNEMVCRRIELDTISYTMLIDGFSKEGHVEKAAGFLYTMKKRGLQPNLVTLTAVILGFCKKGKLSEAFAMFKIVEDLQIETDEFLYAVLIDGVCRKGDIERAFELLGEMEKRGIKPSVVTYNTIINGLCKAGRMIEADDVSKGFPGDIITYSTLLHGYMQEENVTGMLETKNRVEAADVSLDVTMCNLLLKGLFMMGLFEDALSIYKKISAIGLTSNYVTYCTMIEGYSKVGMLDEALEIFDEFRKASITSAACYNCTIQGLCENDMPDMAVEVFVELIDRGLPLSTRIYMILIKKIFGVKGADGVLDLFQRLGRIEYEKFGSLCNDAVSFLCNKGLSEAAFNLLMVIQRNGFVLSKNSYYLIMRSLLYGGKTFLTGLLLTTFIKNYGMFELREKEILVYFLCIKNVETALRFLATMKGDVSAVTFPAIVLRTLTKGGRYLDAFDLIVGAGDKLPLLDVVDYSIVIDGLCKGGHIDRALDLCNFAKNKEISFNIVTYNSVINGLCRQGCVVEAFRLFDSLEKNNIVPSEITYGILIDTLSKEGLLEDARRLFEEMSLKDLRPNTHIYNSLIDGCSKFGQVQETLKLLLDLQAKGLTPDEFTVGAVLNSYCQKGDMEGALGFFSEFKTRGTLPDFLGFMYLVRGLCDKGRMEESRCILREMFQSKSVIDLLGRVESEIETESIRSFLSLLCEQGSIQEAVNILNEVVSMFFPVREKRVNSKDSSCKYKTDIDSRSCESWTSVKASNNRHNKDTQITQFHDFNSYYSCIALLCSKGEYDNANEVAKICFLPKTKNHTILQELYWVEKELEALHQEEQILGFKGTQGSTGEFGLSCKGHSRLCGILFALLQTIHKALGDVSLSLPVLLRFSRVGYIWISLGRRIALWDVLFILASRIGSERCYDCMCLGESGKFASHLSSIFYEERSDTSLGFKLTLPCEKKKVVVFHLQFCLDMFGRIILLLRY</sequence>
<organism evidence="4 5">
    <name type="scientific">Solanum bulbocastanum</name>
    <name type="common">Wild potato</name>
    <dbReference type="NCBI Taxonomy" id="147425"/>
    <lineage>
        <taxon>Eukaryota</taxon>
        <taxon>Viridiplantae</taxon>
        <taxon>Streptophyta</taxon>
        <taxon>Embryophyta</taxon>
        <taxon>Tracheophyta</taxon>
        <taxon>Spermatophyta</taxon>
        <taxon>Magnoliopsida</taxon>
        <taxon>eudicotyledons</taxon>
        <taxon>Gunneridae</taxon>
        <taxon>Pentapetalae</taxon>
        <taxon>asterids</taxon>
        <taxon>lamiids</taxon>
        <taxon>Solanales</taxon>
        <taxon>Solanaceae</taxon>
        <taxon>Solanoideae</taxon>
        <taxon>Solaneae</taxon>
        <taxon>Solanum</taxon>
    </lineage>
</organism>
<dbReference type="EMBL" id="JBANQN010000005">
    <property type="protein sequence ID" value="KAK6789140.1"/>
    <property type="molecule type" value="Genomic_DNA"/>
</dbReference>
<evidence type="ECO:0000313" key="4">
    <source>
        <dbReference type="EMBL" id="KAK6789140.1"/>
    </source>
</evidence>
<feature type="repeat" description="PPR" evidence="3">
    <location>
        <begin position="830"/>
        <end position="864"/>
    </location>
</feature>
<feature type="repeat" description="PPR" evidence="3">
    <location>
        <begin position="725"/>
        <end position="759"/>
    </location>
</feature>
<feature type="repeat" description="PPR" evidence="3">
    <location>
        <begin position="484"/>
        <end position="518"/>
    </location>
</feature>
<proteinExistence type="inferred from homology"/>
<comment type="similarity">
    <text evidence="1">Belongs to the PPR family. P subfamily.</text>
</comment>
<dbReference type="PANTHER" id="PTHR46128">
    <property type="entry name" value="MITOCHONDRIAL GROUP I INTRON SPLICING FACTOR CCM1"/>
    <property type="match status" value="1"/>
</dbReference>
<dbReference type="Pfam" id="PF12854">
    <property type="entry name" value="PPR_1"/>
    <property type="match status" value="3"/>
</dbReference>
<evidence type="ECO:0000256" key="2">
    <source>
        <dbReference type="ARBA" id="ARBA00022737"/>
    </source>
</evidence>
<dbReference type="InterPro" id="IPR011990">
    <property type="entry name" value="TPR-like_helical_dom_sf"/>
</dbReference>
<dbReference type="Gene3D" id="1.25.40.10">
    <property type="entry name" value="Tetratricopeptide repeat domain"/>
    <property type="match status" value="7"/>
</dbReference>
<feature type="repeat" description="PPR" evidence="3">
    <location>
        <begin position="795"/>
        <end position="829"/>
    </location>
</feature>
<feature type="repeat" description="PPR" evidence="3">
    <location>
        <begin position="865"/>
        <end position="899"/>
    </location>
</feature>
<feature type="repeat" description="PPR" evidence="3">
    <location>
        <begin position="209"/>
        <end position="243"/>
    </location>
</feature>
<dbReference type="NCBIfam" id="TIGR00756">
    <property type="entry name" value="PPR"/>
    <property type="match status" value="12"/>
</dbReference>
<accession>A0AAN8TJV8</accession>
<feature type="repeat" description="PPR" evidence="3">
    <location>
        <begin position="279"/>
        <end position="313"/>
    </location>
</feature>
<evidence type="ECO:0000256" key="3">
    <source>
        <dbReference type="PROSITE-ProRule" id="PRU00708"/>
    </source>
</evidence>
<evidence type="ECO:0008006" key="6">
    <source>
        <dbReference type="Google" id="ProtNLM"/>
    </source>
</evidence>
<dbReference type="PANTHER" id="PTHR46128:SF356">
    <property type="entry name" value="PENTACOTRIPEPTIDE-REPEAT REGION OF PRORP DOMAIN-CONTAINING PROTEIN"/>
    <property type="match status" value="1"/>
</dbReference>
<dbReference type="Pfam" id="PF13041">
    <property type="entry name" value="PPR_2"/>
    <property type="match status" value="4"/>
</dbReference>
<reference evidence="4 5" key="1">
    <citation type="submission" date="2024-02" db="EMBL/GenBank/DDBJ databases">
        <title>de novo genome assembly of Solanum bulbocastanum strain 11H21.</title>
        <authorList>
            <person name="Hosaka A.J."/>
        </authorList>
    </citation>
    <scope>NUCLEOTIDE SEQUENCE [LARGE SCALE GENOMIC DNA]</scope>
    <source>
        <tissue evidence="4">Young leaves</tissue>
    </source>
</reference>
<dbReference type="Pfam" id="PF01535">
    <property type="entry name" value="PPR"/>
    <property type="match status" value="5"/>
</dbReference>
<protein>
    <recommendedName>
        <fullName evidence="6">Pentatricopeptide repeat-containing protein</fullName>
    </recommendedName>
</protein>
<feature type="repeat" description="PPR" evidence="3">
    <location>
        <begin position="136"/>
        <end position="170"/>
    </location>
</feature>
<keyword evidence="5" id="KW-1185">Reference proteome</keyword>
<name>A0AAN8TJV8_SOLBU</name>
<dbReference type="PROSITE" id="PS51375">
    <property type="entry name" value="PPR"/>
    <property type="match status" value="12"/>
</dbReference>